<protein>
    <submittedName>
        <fullName evidence="1">Uncharacterized protein</fullName>
    </submittedName>
</protein>
<evidence type="ECO:0000313" key="1">
    <source>
        <dbReference type="EMBL" id="KAI2380878.1"/>
    </source>
</evidence>
<proteinExistence type="predicted"/>
<name>A0ACB8ULW8_9EURO</name>
<reference evidence="1" key="1">
    <citation type="journal article" date="2022" name="bioRxiv">
        <title>Population genetic analysis of Ophidiomyces ophidiicola, the causative agent of snake fungal disease, indicates recent introductions to the USA.</title>
        <authorList>
            <person name="Ladner J.T."/>
            <person name="Palmer J.M."/>
            <person name="Ettinger C.L."/>
            <person name="Stajich J.E."/>
            <person name="Farrell T.M."/>
            <person name="Glorioso B.M."/>
            <person name="Lawson B."/>
            <person name="Price S.J."/>
            <person name="Stengle A.G."/>
            <person name="Grear D.A."/>
            <person name="Lorch J.M."/>
        </authorList>
    </citation>
    <scope>NUCLEOTIDE SEQUENCE</scope>
    <source>
        <strain evidence="1">NWHC 24266-5</strain>
    </source>
</reference>
<organism evidence="1">
    <name type="scientific">Ophidiomyces ophidiicola</name>
    <dbReference type="NCBI Taxonomy" id="1387563"/>
    <lineage>
        <taxon>Eukaryota</taxon>
        <taxon>Fungi</taxon>
        <taxon>Dikarya</taxon>
        <taxon>Ascomycota</taxon>
        <taxon>Pezizomycotina</taxon>
        <taxon>Eurotiomycetes</taxon>
        <taxon>Eurotiomycetidae</taxon>
        <taxon>Onygenales</taxon>
        <taxon>Onygenaceae</taxon>
        <taxon>Ophidiomyces</taxon>
    </lineage>
</organism>
<accession>A0ACB8ULW8</accession>
<comment type="caution">
    <text evidence="1">The sequence shown here is derived from an EMBL/GenBank/DDBJ whole genome shotgun (WGS) entry which is preliminary data.</text>
</comment>
<dbReference type="EMBL" id="JALBCA010000292">
    <property type="protein sequence ID" value="KAI2380878.1"/>
    <property type="molecule type" value="Genomic_DNA"/>
</dbReference>
<gene>
    <name evidence="1" type="ORF">LOY88_006895</name>
</gene>
<sequence length="727" mass="79604">MSAVAAPPVANGTHDVPRDPRDANIDQSPSRFTAVNGREPPASLMNGLADAHLTHRHERESSAESRRASGPQKPHEPPAAASQAELRRNSTVRSPSLHRHKRKRSNSDDPQASPSSSNQSMPISPSSKADDSATPHPQPSETNGMSRVTMTPESEIGGRHSQRPYTPADRMEESQMSSHRPAWDSQHSAHGDRMLQPMDSSDAQIAEALQREAQNHDSQTSWNMGPNGIPGESMSQHLAQLAPHSQNQVDMRSKSHSQPQLQPQPMSQSPSQNDTPPQSQASSNSQGGPKRKRVFSNRTKTGCMTCRRRKKKCDEQHPACNNCIRGNFPCEGYSVRSTWQKPSNPKGPVPLQSKGNFGDVSHPFTHEMSPQQHDARVPPTVLPDNSKPRPVPVDEADRAAAQYISSPPGPGSRGPWGKNSWSSQGPTTYLPDGPPKPEFRDSQGLKELSRAEQPKPDYQMVHQPCDLTHNAHPKPGMPVFQPGMEQRQGPPPRIDPANYSAQARMALNMEPHITFDSPPKTEKEKMLSGEPYRPSDPQLVQERERCKTALWRYTNAGNPIYGISATESTRLLKEILMPTPDTQLENIPPPPPTTTTTTTTKLGPGAVVEAPFKCHYGYNISVGEDVLISENCFFSDDCPITIGAHTWIGPNVTILSSMAIGSMQERKGSQSRYQGRPVVIAEDCWIGAGCTILPGVTLGRGAYIAPGEIVRSQILPYGFQGLKPNYP</sequence>